<sequence length="840" mass="91552">MPTVTSTLKLMDAMTAPIQSITQSMDALISSVEKMYESIGQIETLSKSMSSTKAALISVEGEMADAIGQAVLAQEKLNNEISKQPPAPTVPAETPGPISSVTMSEPVKWDSWDGPEMFQTSGVERYAQEITALQSKMDELATSQMALDRSDISFLPDNAAEDINALQTRLEQLYAQLQQVTQQKDRMSANASPEAFDALNDSAGKIRKTIHDAIDEQNAMNRAMQAGDLSKVQSSYTKLHNIIDSTEGEIRNNKKEQERFNKSLKDGEKAGDGLLGKITAIGATYIGINQMKSFLGTSLAGANDQIRAEQRLQSIMSNVNGMTQDGIELVKQRANELEATTSIAASTGIFGQSQLAEYVYDPSNVSAMTESMYNLATETYGASVSQDQLMQTANLMGKVMMGDINALSRNGFKIDAIFSEAEQTLLKTGTEAERAALVIQMIDENLSGLSQAMGETPEGQAIRLANAWGSVTDKIGYGLMPIISQFSSYIMDNMPVIESIVMTVFGSIFSIIQAVMGVAMATATFFVDNWSWIEPILWGIVAAIAAYLIMTKGVSAALRIAAIAQALFNAIMNANPFVLIATLIIGVITALVLLWQKNDAFAAAMMRGWNMILNFFDQIPIFFRRIGNGIVNIFQSMRVKSLEIMESLINGVIDRVNDLIEKLNKIPGVSLDAVGHVEFASKAAAEAEAIKQAGEEAIAEMDKSAAAKAAAREQKVLDTMEDRARKREEEEKKKEDQFAPPPLVGGLDNGKWKIDDEPLSVDNVKQVDKIKDSVDISSEDLKMMRELAEMKNIQNYVTLQPSINFGDTHIRNESDLNTIVSRITTQLEQDIAASADAAYG</sequence>
<keyword evidence="5" id="KW-1185">Reference proteome</keyword>
<feature type="compositionally biased region" description="Basic and acidic residues" evidence="2">
    <location>
        <begin position="712"/>
        <end position="737"/>
    </location>
</feature>
<name>A0A3A6PI37_9BACL</name>
<evidence type="ECO:0000256" key="1">
    <source>
        <dbReference type="SAM" id="Coils"/>
    </source>
</evidence>
<keyword evidence="1" id="KW-0175">Coiled coil</keyword>
<comment type="caution">
    <text evidence="4">The sequence shown here is derived from an EMBL/GenBank/DDBJ whole genome shotgun (WGS) entry which is preliminary data.</text>
</comment>
<feature type="coiled-coil region" evidence="1">
    <location>
        <begin position="123"/>
        <end position="190"/>
    </location>
</feature>
<evidence type="ECO:0000256" key="2">
    <source>
        <dbReference type="SAM" id="MobiDB-lite"/>
    </source>
</evidence>
<keyword evidence="3" id="KW-1133">Transmembrane helix</keyword>
<proteinExistence type="predicted"/>
<dbReference type="EMBL" id="QXQB01000001">
    <property type="protein sequence ID" value="RJX40867.1"/>
    <property type="molecule type" value="Genomic_DNA"/>
</dbReference>
<organism evidence="4 5">
    <name type="scientific">Paenibacillus pinisoli</name>
    <dbReference type="NCBI Taxonomy" id="1276110"/>
    <lineage>
        <taxon>Bacteria</taxon>
        <taxon>Bacillati</taxon>
        <taxon>Bacillota</taxon>
        <taxon>Bacilli</taxon>
        <taxon>Bacillales</taxon>
        <taxon>Paenibacillaceae</taxon>
        <taxon>Paenibacillus</taxon>
    </lineage>
</organism>
<dbReference type="Proteomes" id="UP000267798">
    <property type="component" value="Unassembled WGS sequence"/>
</dbReference>
<dbReference type="OrthoDB" id="1677957at2"/>
<feature type="transmembrane region" description="Helical" evidence="3">
    <location>
        <begin position="500"/>
        <end position="526"/>
    </location>
</feature>
<reference evidence="4 5" key="1">
    <citation type="submission" date="2018-09" db="EMBL/GenBank/DDBJ databases">
        <title>Paenibacillus aracenensis nov. sp. isolated from a cave in southern Spain.</title>
        <authorList>
            <person name="Jurado V."/>
            <person name="Gutierrez-Patricio S."/>
            <person name="Gonzalez-Pimentel J.L."/>
            <person name="Miller A.Z."/>
            <person name="Laiz L."/>
            <person name="Saiz-Jimenez C."/>
        </authorList>
    </citation>
    <scope>NUCLEOTIDE SEQUENCE [LARGE SCALE GENOMIC DNA]</scope>
    <source>
        <strain evidence="4 5">JCM 19203</strain>
    </source>
</reference>
<feature type="region of interest" description="Disordered" evidence="2">
    <location>
        <begin position="712"/>
        <end position="751"/>
    </location>
</feature>
<gene>
    <name evidence="4" type="ORF">D3P09_02255</name>
</gene>
<feature type="transmembrane region" description="Helical" evidence="3">
    <location>
        <begin position="532"/>
        <end position="549"/>
    </location>
</feature>
<feature type="transmembrane region" description="Helical" evidence="3">
    <location>
        <begin position="578"/>
        <end position="595"/>
    </location>
</feature>
<dbReference type="AlphaFoldDB" id="A0A3A6PI37"/>
<dbReference type="RefSeq" id="WP_120106826.1">
    <property type="nucleotide sequence ID" value="NZ_QXQB01000001.1"/>
</dbReference>
<keyword evidence="3" id="KW-0472">Membrane</keyword>
<keyword evidence="3" id="KW-0812">Transmembrane</keyword>
<accession>A0A3A6PI37</accession>
<protein>
    <recommendedName>
        <fullName evidence="6">Phage tail tape measure protein</fullName>
    </recommendedName>
</protein>
<evidence type="ECO:0000313" key="4">
    <source>
        <dbReference type="EMBL" id="RJX40867.1"/>
    </source>
</evidence>
<evidence type="ECO:0000256" key="3">
    <source>
        <dbReference type="SAM" id="Phobius"/>
    </source>
</evidence>
<evidence type="ECO:0000313" key="5">
    <source>
        <dbReference type="Proteomes" id="UP000267798"/>
    </source>
</evidence>
<evidence type="ECO:0008006" key="6">
    <source>
        <dbReference type="Google" id="ProtNLM"/>
    </source>
</evidence>